<accession>A0A8E2W5Y0</accession>
<sequence>MAGQVGNALPQTVPVGGGQHRGDSHFNRLPRQHHKRLKSTNILERLNQEIKRRIHVVRIFPSAESCLRLVRALAVETTRKLAGGHANLNMEHLAEHKKEMLRKPEQPKAAGRA</sequence>
<keyword evidence="4" id="KW-0238">DNA-binding</keyword>
<evidence type="ECO:0000256" key="5">
    <source>
        <dbReference type="ARBA" id="ARBA00023172"/>
    </source>
</evidence>
<keyword evidence="5" id="KW-0233">DNA recombination</keyword>
<organism evidence="7 8">
    <name type="scientific">Rhizobium loti</name>
    <name type="common">Mesorhizobium loti</name>
    <dbReference type="NCBI Taxonomy" id="381"/>
    <lineage>
        <taxon>Bacteria</taxon>
        <taxon>Pseudomonadati</taxon>
        <taxon>Pseudomonadota</taxon>
        <taxon>Alphaproteobacteria</taxon>
        <taxon>Hyphomicrobiales</taxon>
        <taxon>Phyllobacteriaceae</taxon>
        <taxon>Mesorhizobium</taxon>
    </lineage>
</organism>
<dbReference type="EMBL" id="QGGH01000021">
    <property type="protein sequence ID" value="PWJ86865.1"/>
    <property type="molecule type" value="Genomic_DNA"/>
</dbReference>
<comment type="function">
    <text evidence="1">Required for the transposition of the insertion element.</text>
</comment>
<dbReference type="Pfam" id="PF00872">
    <property type="entry name" value="Transposase_mut"/>
    <property type="match status" value="1"/>
</dbReference>
<dbReference type="Proteomes" id="UP000245631">
    <property type="component" value="Unassembled WGS sequence"/>
</dbReference>
<dbReference type="GO" id="GO:0003677">
    <property type="term" value="F:DNA binding"/>
    <property type="evidence" value="ECO:0007669"/>
    <property type="project" value="UniProtKB-KW"/>
</dbReference>
<feature type="region of interest" description="Disordered" evidence="6">
    <location>
        <begin position="1"/>
        <end position="33"/>
    </location>
</feature>
<evidence type="ECO:0000256" key="3">
    <source>
        <dbReference type="ARBA" id="ARBA00022578"/>
    </source>
</evidence>
<keyword evidence="3" id="KW-0815">Transposition</keyword>
<reference evidence="7 8" key="1">
    <citation type="submission" date="2018-05" db="EMBL/GenBank/DDBJ databases">
        <title>Genomic Encyclopedia of Type Strains, Phase IV (KMG-IV): sequencing the most valuable type-strain genomes for metagenomic binning, comparative biology and taxonomic classification.</title>
        <authorList>
            <person name="Goeker M."/>
        </authorList>
    </citation>
    <scope>NUCLEOTIDE SEQUENCE [LARGE SCALE GENOMIC DNA]</scope>
    <source>
        <strain evidence="7 8">DSM 2626</strain>
    </source>
</reference>
<comment type="caution">
    <text evidence="7">The sequence shown here is derived from an EMBL/GenBank/DDBJ whole genome shotgun (WGS) entry which is preliminary data.</text>
</comment>
<evidence type="ECO:0000256" key="2">
    <source>
        <dbReference type="ARBA" id="ARBA00010961"/>
    </source>
</evidence>
<proteinExistence type="inferred from homology"/>
<evidence type="ECO:0000313" key="8">
    <source>
        <dbReference type="Proteomes" id="UP000245631"/>
    </source>
</evidence>
<evidence type="ECO:0000256" key="6">
    <source>
        <dbReference type="SAM" id="MobiDB-lite"/>
    </source>
</evidence>
<comment type="similarity">
    <text evidence="2">Belongs to the transposase mutator family.</text>
</comment>
<dbReference type="GO" id="GO:0004803">
    <property type="term" value="F:transposase activity"/>
    <property type="evidence" value="ECO:0007669"/>
    <property type="project" value="InterPro"/>
</dbReference>
<dbReference type="AlphaFoldDB" id="A0A8E2W5Y0"/>
<name>A0A8E2W5Y0_RHILI</name>
<dbReference type="InterPro" id="IPR001207">
    <property type="entry name" value="Transposase_mutator"/>
</dbReference>
<dbReference type="GO" id="GO:0006313">
    <property type="term" value="P:DNA transposition"/>
    <property type="evidence" value="ECO:0007669"/>
    <property type="project" value="InterPro"/>
</dbReference>
<protein>
    <submittedName>
        <fullName evidence="7">Mutator family transposase</fullName>
    </submittedName>
</protein>
<evidence type="ECO:0000256" key="4">
    <source>
        <dbReference type="ARBA" id="ARBA00023125"/>
    </source>
</evidence>
<evidence type="ECO:0000256" key="1">
    <source>
        <dbReference type="ARBA" id="ARBA00002190"/>
    </source>
</evidence>
<gene>
    <name evidence="7" type="ORF">C8D77_12144</name>
</gene>
<evidence type="ECO:0000313" key="7">
    <source>
        <dbReference type="EMBL" id="PWJ86865.1"/>
    </source>
</evidence>